<gene>
    <name evidence="12" type="ordered locus">Maeo_0861</name>
</gene>
<evidence type="ECO:0000256" key="8">
    <source>
        <dbReference type="ARBA" id="ARBA00058927"/>
    </source>
</evidence>
<keyword evidence="13" id="KW-1185">Reference proteome</keyword>
<evidence type="ECO:0000256" key="9">
    <source>
        <dbReference type="ARBA" id="ARBA00075570"/>
    </source>
</evidence>
<dbReference type="PROSITE" id="PS00839">
    <property type="entry name" value="SUMT_1"/>
    <property type="match status" value="1"/>
</dbReference>
<dbReference type="KEGG" id="mae:Maeo_0861"/>
<dbReference type="InterPro" id="IPR050161">
    <property type="entry name" value="Siro_Cobalamin_biosynth"/>
</dbReference>
<dbReference type="STRING" id="419665.Maeo_0861"/>
<evidence type="ECO:0000256" key="3">
    <source>
        <dbReference type="ARBA" id="ARBA00022603"/>
    </source>
</evidence>
<dbReference type="PANTHER" id="PTHR45790:SF3">
    <property type="entry name" value="S-ADENOSYL-L-METHIONINE-DEPENDENT UROPORPHYRINOGEN III METHYLTRANSFERASE, CHLOROPLASTIC"/>
    <property type="match status" value="1"/>
</dbReference>
<evidence type="ECO:0000256" key="2">
    <source>
        <dbReference type="ARBA" id="ARBA00012162"/>
    </source>
</evidence>
<dbReference type="CDD" id="cd11642">
    <property type="entry name" value="SUMT"/>
    <property type="match status" value="1"/>
</dbReference>
<dbReference type="AlphaFoldDB" id="A6UVC1"/>
<dbReference type="GeneID" id="5326738"/>
<dbReference type="FunFam" id="3.30.950.10:FF:000001">
    <property type="entry name" value="Siroheme synthase"/>
    <property type="match status" value="1"/>
</dbReference>
<dbReference type="EMBL" id="CP000743">
    <property type="protein sequence ID" value="ABR56443.1"/>
    <property type="molecule type" value="Genomic_DNA"/>
</dbReference>
<dbReference type="InterPro" id="IPR006366">
    <property type="entry name" value="CobA/CysG_C"/>
</dbReference>
<dbReference type="FunFam" id="3.40.1010.10:FF:000001">
    <property type="entry name" value="Siroheme synthase"/>
    <property type="match status" value="1"/>
</dbReference>
<evidence type="ECO:0000256" key="4">
    <source>
        <dbReference type="ARBA" id="ARBA00022679"/>
    </source>
</evidence>
<comment type="function">
    <text evidence="8">Catalyzes the two successive C-2 and C-7 methylation reactions involved in the conversion of uroporphyrinogen III to precorrin-2 via the intermediate formation of precorrin-1. It is a step in the biosynthesis of both cobalamin (vitamin B12) and coenzyme F430.</text>
</comment>
<comment type="catalytic activity">
    <reaction evidence="7">
        <text>uroporphyrinogen III + 2 S-adenosyl-L-methionine = precorrin-2 + 2 S-adenosyl-L-homocysteine + H(+)</text>
        <dbReference type="Rhea" id="RHEA:32459"/>
        <dbReference type="ChEBI" id="CHEBI:15378"/>
        <dbReference type="ChEBI" id="CHEBI:57308"/>
        <dbReference type="ChEBI" id="CHEBI:57856"/>
        <dbReference type="ChEBI" id="CHEBI:58827"/>
        <dbReference type="ChEBI" id="CHEBI:59789"/>
        <dbReference type="EC" id="2.1.1.107"/>
    </reaction>
    <physiologicalReaction direction="left-to-right" evidence="7">
        <dbReference type="Rhea" id="RHEA:32460"/>
    </physiologicalReaction>
</comment>
<dbReference type="SUPFAM" id="SSF53790">
    <property type="entry name" value="Tetrapyrrole methylase"/>
    <property type="match status" value="1"/>
</dbReference>
<dbReference type="Gene3D" id="3.40.1010.10">
    <property type="entry name" value="Cobalt-precorrin-4 Transmethylase, Domain 1"/>
    <property type="match status" value="1"/>
</dbReference>
<comment type="subunit">
    <text evidence="1">Homodimer.</text>
</comment>
<evidence type="ECO:0000313" key="12">
    <source>
        <dbReference type="EMBL" id="ABR56443.1"/>
    </source>
</evidence>
<dbReference type="GO" id="GO:0019354">
    <property type="term" value="P:siroheme biosynthetic process"/>
    <property type="evidence" value="ECO:0007669"/>
    <property type="project" value="InterPro"/>
</dbReference>
<dbReference type="GO" id="GO:0032259">
    <property type="term" value="P:methylation"/>
    <property type="evidence" value="ECO:0007669"/>
    <property type="project" value="UniProtKB-KW"/>
</dbReference>
<accession>A6UVC1</accession>
<evidence type="ECO:0000259" key="11">
    <source>
        <dbReference type="Pfam" id="PF00590"/>
    </source>
</evidence>
<evidence type="ECO:0000256" key="10">
    <source>
        <dbReference type="RuleBase" id="RU003960"/>
    </source>
</evidence>
<dbReference type="PANTHER" id="PTHR45790">
    <property type="entry name" value="SIROHEME SYNTHASE-RELATED"/>
    <property type="match status" value="1"/>
</dbReference>
<dbReference type="GO" id="GO:0004851">
    <property type="term" value="F:uroporphyrin-III C-methyltransferase activity"/>
    <property type="evidence" value="ECO:0007669"/>
    <property type="project" value="UniProtKB-EC"/>
</dbReference>
<dbReference type="Proteomes" id="UP000001106">
    <property type="component" value="Chromosome"/>
</dbReference>
<dbReference type="EC" id="2.1.1.107" evidence="2"/>
<keyword evidence="5" id="KW-0949">S-adenosyl-L-methionine</keyword>
<dbReference type="HOGENOM" id="CLU_011276_7_0_2"/>
<organism evidence="12 13">
    <name type="scientific">Methanococcus aeolicus (strain ATCC BAA-1280 / DSM 17508 / OCM 812 / Nankai-3)</name>
    <dbReference type="NCBI Taxonomy" id="419665"/>
    <lineage>
        <taxon>Archaea</taxon>
        <taxon>Methanobacteriati</taxon>
        <taxon>Methanobacteriota</taxon>
        <taxon>Methanomada group</taxon>
        <taxon>Methanococci</taxon>
        <taxon>Methanococcales</taxon>
        <taxon>Methanococcaceae</taxon>
        <taxon>Methanococcus</taxon>
    </lineage>
</organism>
<dbReference type="PROSITE" id="PS00840">
    <property type="entry name" value="SUMT_2"/>
    <property type="match status" value="1"/>
</dbReference>
<evidence type="ECO:0000256" key="1">
    <source>
        <dbReference type="ARBA" id="ARBA00011738"/>
    </source>
</evidence>
<feature type="domain" description="Tetrapyrrole methylase" evidence="11">
    <location>
        <begin position="3"/>
        <end position="219"/>
    </location>
</feature>
<keyword evidence="6" id="KW-0627">Porphyrin biosynthesis</keyword>
<proteinExistence type="inferred from homology"/>
<dbReference type="InterPro" id="IPR014777">
    <property type="entry name" value="4pyrrole_Mease_sub1"/>
</dbReference>
<protein>
    <recommendedName>
        <fullName evidence="2">uroporphyrinogen-III C-methyltransferase</fullName>
        <ecNumber evidence="2">2.1.1.107</ecNumber>
    </recommendedName>
    <alternativeName>
        <fullName evidence="9">S-adenosyl-L-methionine:uroporphyrinogen III methyltransferase</fullName>
    </alternativeName>
</protein>
<dbReference type="InterPro" id="IPR035996">
    <property type="entry name" value="4pyrrol_Methylase_sf"/>
</dbReference>
<evidence type="ECO:0000256" key="6">
    <source>
        <dbReference type="ARBA" id="ARBA00023244"/>
    </source>
</evidence>
<dbReference type="OrthoDB" id="24444at2157"/>
<dbReference type="InterPro" id="IPR003043">
    <property type="entry name" value="Uropor_MeTrfase_CS"/>
</dbReference>
<name>A6UVC1_META3</name>
<dbReference type="NCBIfam" id="NF004790">
    <property type="entry name" value="PRK06136.1"/>
    <property type="match status" value="1"/>
</dbReference>
<comment type="similarity">
    <text evidence="10">Belongs to the precorrin methyltransferase family.</text>
</comment>
<dbReference type="NCBIfam" id="TIGR01469">
    <property type="entry name" value="cobA_cysG_Cterm"/>
    <property type="match status" value="1"/>
</dbReference>
<sequence>MNVFLVGAGPGDEGLITVKGLDLIKKADIIIYDDLVGKNLLKYSKEDAELIYVGKRKGKHSHKQEEINNILVEKAKDAIANNKIVVRLKGGDSFIFGRGGEEVLELKKHNIDYEMVPGITSSIAVPEVSDIPLTHRKVATSFTVVTGHEAEDKKENEKQVKLSELNANTIVILMGITNLENHVMELLKNQNRTVDTPVAIIMNGTRPDQKIIKGNLGNIVNIAKENNIAPPGIIVVGDVVNVLE</sequence>
<evidence type="ECO:0000256" key="5">
    <source>
        <dbReference type="ARBA" id="ARBA00022691"/>
    </source>
</evidence>
<keyword evidence="3 10" id="KW-0489">Methyltransferase</keyword>
<dbReference type="RefSeq" id="WP_011973575.1">
    <property type="nucleotide sequence ID" value="NC_009635.1"/>
</dbReference>
<evidence type="ECO:0000256" key="7">
    <source>
        <dbReference type="ARBA" id="ARBA00052569"/>
    </source>
</evidence>
<dbReference type="Pfam" id="PF00590">
    <property type="entry name" value="TP_methylase"/>
    <property type="match status" value="1"/>
</dbReference>
<reference evidence="12" key="1">
    <citation type="submission" date="2007-06" db="EMBL/GenBank/DDBJ databases">
        <title>Complete sequence of Methanococcus aeolicus Nankai-3.</title>
        <authorList>
            <consortium name="US DOE Joint Genome Institute"/>
            <person name="Copeland A."/>
            <person name="Lucas S."/>
            <person name="Lapidus A."/>
            <person name="Barry K."/>
            <person name="Glavina del Rio T."/>
            <person name="Dalin E."/>
            <person name="Tice H."/>
            <person name="Pitluck S."/>
            <person name="Chain P."/>
            <person name="Malfatti S."/>
            <person name="Shin M."/>
            <person name="Vergez L."/>
            <person name="Schmutz J."/>
            <person name="Larimer F."/>
            <person name="Land M."/>
            <person name="Hauser L."/>
            <person name="Kyrpides N."/>
            <person name="Lykidis A."/>
            <person name="Sieprawska-Lupa M."/>
            <person name="Whitman W.B."/>
            <person name="Richardson P."/>
        </authorList>
    </citation>
    <scope>NUCLEOTIDE SEQUENCE [LARGE SCALE GENOMIC DNA]</scope>
    <source>
        <strain evidence="12">Nankai-3</strain>
    </source>
</reference>
<keyword evidence="4 10" id="KW-0808">Transferase</keyword>
<dbReference type="InterPro" id="IPR014776">
    <property type="entry name" value="4pyrrole_Mease_sub2"/>
</dbReference>
<evidence type="ECO:0000313" key="13">
    <source>
        <dbReference type="Proteomes" id="UP000001106"/>
    </source>
</evidence>
<dbReference type="Gene3D" id="3.30.950.10">
    <property type="entry name" value="Methyltransferase, Cobalt-precorrin-4 Transmethylase, Domain 2"/>
    <property type="match status" value="1"/>
</dbReference>
<dbReference type="eggNOG" id="arCOG00644">
    <property type="taxonomic scope" value="Archaea"/>
</dbReference>
<dbReference type="InterPro" id="IPR000878">
    <property type="entry name" value="4pyrrol_Mease"/>
</dbReference>